<comment type="caution">
    <text evidence="2">The sequence shown here is derived from an EMBL/GenBank/DDBJ whole genome shotgun (WGS) entry which is preliminary data.</text>
</comment>
<gene>
    <name evidence="2" type="primary">mobC</name>
    <name evidence="2" type="ORF">OQ497_03335</name>
</gene>
<organism evidence="2 3">
    <name type="scientific">Acetobacter thailandicus</name>
    <dbReference type="NCBI Taxonomy" id="1502842"/>
    <lineage>
        <taxon>Bacteria</taxon>
        <taxon>Pseudomonadati</taxon>
        <taxon>Pseudomonadota</taxon>
        <taxon>Alphaproteobacteria</taxon>
        <taxon>Acetobacterales</taxon>
        <taxon>Acetobacteraceae</taxon>
        <taxon>Acetobacter</taxon>
    </lineage>
</organism>
<reference evidence="2 3" key="1">
    <citation type="submission" date="2022-11" db="EMBL/GenBank/DDBJ databases">
        <title>Genome sequencing of Acetobacter type strain.</title>
        <authorList>
            <person name="Heo J."/>
            <person name="Lee D."/>
            <person name="Han B.-H."/>
            <person name="Hong S.-B."/>
            <person name="Kwon S.-W."/>
        </authorList>
    </citation>
    <scope>NUCLEOTIDE SEQUENCE [LARGE SCALE GENOMIC DNA]</scope>
    <source>
        <strain evidence="2 3">KACC 21253</strain>
    </source>
</reference>
<dbReference type="Proteomes" id="UP001301152">
    <property type="component" value="Unassembled WGS sequence"/>
</dbReference>
<evidence type="ECO:0000313" key="3">
    <source>
        <dbReference type="Proteomes" id="UP001301152"/>
    </source>
</evidence>
<dbReference type="Pfam" id="PF05713">
    <property type="entry name" value="MobC"/>
    <property type="match status" value="1"/>
</dbReference>
<protein>
    <submittedName>
        <fullName evidence="2">Plasmid mobilization relaxosome protein MobC</fullName>
    </submittedName>
</protein>
<keyword evidence="3" id="KW-1185">Reference proteome</keyword>
<dbReference type="InterPro" id="IPR008687">
    <property type="entry name" value="MobC"/>
</dbReference>
<sequence length="125" mass="14023">MALHRTSRLSVRASPAELKRWNHIAHQHGHATTAHWIRGLLSSAELAGHDGLHVTDELREIRCQLSRAGNNLNQLAHSAHCGDAVHCGAVLDELETLIRQCDKHLSRSRRTSARRRCERSAVILH</sequence>
<evidence type="ECO:0000259" key="1">
    <source>
        <dbReference type="Pfam" id="PF05713"/>
    </source>
</evidence>
<dbReference type="RefSeq" id="WP_173560282.1">
    <property type="nucleotide sequence ID" value="NZ_JAPIUZ010000001.1"/>
</dbReference>
<evidence type="ECO:0000313" key="2">
    <source>
        <dbReference type="EMBL" id="MCX2563004.1"/>
    </source>
</evidence>
<name>A0ABT3QCH1_9PROT</name>
<proteinExistence type="predicted"/>
<accession>A0ABT3QCH1</accession>
<feature type="domain" description="Bacterial mobilisation" evidence="1">
    <location>
        <begin position="64"/>
        <end position="107"/>
    </location>
</feature>
<dbReference type="EMBL" id="JAPIUZ010000001">
    <property type="protein sequence ID" value="MCX2563004.1"/>
    <property type="molecule type" value="Genomic_DNA"/>
</dbReference>